<feature type="region of interest" description="Disordered" evidence="1">
    <location>
        <begin position="26"/>
        <end position="67"/>
    </location>
</feature>
<dbReference type="Proteomes" id="UP000811609">
    <property type="component" value="Chromosome 2"/>
</dbReference>
<name>A0A8T1R921_CARIL</name>
<evidence type="ECO:0000256" key="1">
    <source>
        <dbReference type="SAM" id="MobiDB-lite"/>
    </source>
</evidence>
<evidence type="ECO:0000313" key="2">
    <source>
        <dbReference type="EMBL" id="KAG6663135.1"/>
    </source>
</evidence>
<sequence>MEMEWMEDSRWNIARFFDFSGRNQLPDCLPAPASAAPNENNRSTGRTPLSPSYSTDGRNPVRIKGPS</sequence>
<dbReference type="AlphaFoldDB" id="A0A8T1R921"/>
<feature type="compositionally biased region" description="Low complexity" evidence="1">
    <location>
        <begin position="30"/>
        <end position="41"/>
    </location>
</feature>
<gene>
    <name evidence="2" type="ORF">CIPAW_02G005100</name>
</gene>
<feature type="compositionally biased region" description="Polar residues" evidence="1">
    <location>
        <begin position="42"/>
        <end position="57"/>
    </location>
</feature>
<dbReference type="EMBL" id="CM031810">
    <property type="protein sequence ID" value="KAG6663135.1"/>
    <property type="molecule type" value="Genomic_DNA"/>
</dbReference>
<evidence type="ECO:0000313" key="3">
    <source>
        <dbReference type="Proteomes" id="UP000811609"/>
    </source>
</evidence>
<organism evidence="2 3">
    <name type="scientific">Carya illinoinensis</name>
    <name type="common">Pecan</name>
    <dbReference type="NCBI Taxonomy" id="32201"/>
    <lineage>
        <taxon>Eukaryota</taxon>
        <taxon>Viridiplantae</taxon>
        <taxon>Streptophyta</taxon>
        <taxon>Embryophyta</taxon>
        <taxon>Tracheophyta</taxon>
        <taxon>Spermatophyta</taxon>
        <taxon>Magnoliopsida</taxon>
        <taxon>eudicotyledons</taxon>
        <taxon>Gunneridae</taxon>
        <taxon>Pentapetalae</taxon>
        <taxon>rosids</taxon>
        <taxon>fabids</taxon>
        <taxon>Fagales</taxon>
        <taxon>Juglandaceae</taxon>
        <taxon>Carya</taxon>
    </lineage>
</organism>
<proteinExistence type="predicted"/>
<accession>A0A8T1R921</accession>
<comment type="caution">
    <text evidence="2">The sequence shown here is derived from an EMBL/GenBank/DDBJ whole genome shotgun (WGS) entry which is preliminary data.</text>
</comment>
<keyword evidence="3" id="KW-1185">Reference proteome</keyword>
<protein>
    <submittedName>
        <fullName evidence="2">Uncharacterized protein</fullName>
    </submittedName>
</protein>
<reference evidence="2" key="1">
    <citation type="submission" date="2020-12" db="EMBL/GenBank/DDBJ databases">
        <title>WGS assembly of Carya illinoinensis cv. Pawnee.</title>
        <authorList>
            <person name="Platts A."/>
            <person name="Shu S."/>
            <person name="Wright S."/>
            <person name="Barry K."/>
            <person name="Edger P."/>
            <person name="Pires J.C."/>
            <person name="Schmutz J."/>
        </authorList>
    </citation>
    <scope>NUCLEOTIDE SEQUENCE</scope>
    <source>
        <tissue evidence="2">Leaf</tissue>
    </source>
</reference>